<keyword evidence="9" id="KW-0137">Centromere</keyword>
<keyword evidence="13" id="KW-1185">Reference proteome</keyword>
<comment type="similarity">
    <text evidence="3">Belongs to the borealin family.</text>
</comment>
<feature type="compositionally biased region" description="Basic and acidic residues" evidence="10">
    <location>
        <begin position="107"/>
        <end position="127"/>
    </location>
</feature>
<evidence type="ECO:0000313" key="12">
    <source>
        <dbReference type="EMBL" id="WRT67697.1"/>
    </source>
</evidence>
<evidence type="ECO:0000256" key="8">
    <source>
        <dbReference type="ARBA" id="ARBA00023306"/>
    </source>
</evidence>
<evidence type="ECO:0000256" key="10">
    <source>
        <dbReference type="SAM" id="MobiDB-lite"/>
    </source>
</evidence>
<keyword evidence="5" id="KW-0132">Cell division</keyword>
<evidence type="ECO:0000256" key="4">
    <source>
        <dbReference type="ARBA" id="ARBA00022454"/>
    </source>
</evidence>
<keyword evidence="7" id="KW-0539">Nucleus</keyword>
<proteinExistence type="inferred from homology"/>
<evidence type="ECO:0000256" key="9">
    <source>
        <dbReference type="ARBA" id="ARBA00023328"/>
    </source>
</evidence>
<evidence type="ECO:0000256" key="6">
    <source>
        <dbReference type="ARBA" id="ARBA00022776"/>
    </source>
</evidence>
<evidence type="ECO:0000256" key="7">
    <source>
        <dbReference type="ARBA" id="ARBA00023242"/>
    </source>
</evidence>
<evidence type="ECO:0000313" key="13">
    <source>
        <dbReference type="Proteomes" id="UP001329825"/>
    </source>
</evidence>
<feature type="compositionally biased region" description="Low complexity" evidence="10">
    <location>
        <begin position="154"/>
        <end position="196"/>
    </location>
</feature>
<dbReference type="RefSeq" id="XP_062792437.1">
    <property type="nucleotide sequence ID" value="XM_062936386.1"/>
</dbReference>
<reference evidence="12 13" key="1">
    <citation type="submission" date="2024-01" db="EMBL/GenBank/DDBJ databases">
        <title>Comparative genomics of Cryptococcus and Kwoniella reveals pathogenesis evolution and contrasting modes of karyotype evolution via chromosome fusion or intercentromeric recombination.</title>
        <authorList>
            <person name="Coelho M.A."/>
            <person name="David-Palma M."/>
            <person name="Shea T."/>
            <person name="Bowers K."/>
            <person name="McGinley-Smith S."/>
            <person name="Mohammad A.W."/>
            <person name="Gnirke A."/>
            <person name="Yurkov A.M."/>
            <person name="Nowrousian M."/>
            <person name="Sun S."/>
            <person name="Cuomo C.A."/>
            <person name="Heitman J."/>
        </authorList>
    </citation>
    <scope>NUCLEOTIDE SEQUENCE [LARGE SCALE GENOMIC DNA]</scope>
    <source>
        <strain evidence="12">CBS 11374</strain>
    </source>
</reference>
<comment type="subcellular location">
    <subcellularLocation>
        <location evidence="2">Chromosome</location>
        <location evidence="2">Centromere</location>
    </subcellularLocation>
    <subcellularLocation>
        <location evidence="1">Nucleus</location>
    </subcellularLocation>
</comment>
<feature type="compositionally biased region" description="Basic and acidic residues" evidence="10">
    <location>
        <begin position="141"/>
        <end position="153"/>
    </location>
</feature>
<name>A0ABZ1D278_9TREE</name>
<keyword evidence="8" id="KW-0131">Cell cycle</keyword>
<accession>A0ABZ1D278</accession>
<dbReference type="PANTHER" id="PTHR16040:SF7">
    <property type="entry name" value="AUSTRALIN, ISOFORM A-RELATED"/>
    <property type="match status" value="1"/>
</dbReference>
<feature type="compositionally biased region" description="Polar residues" evidence="10">
    <location>
        <begin position="212"/>
        <end position="234"/>
    </location>
</feature>
<dbReference type="Proteomes" id="UP001329825">
    <property type="component" value="Chromosome 6"/>
</dbReference>
<evidence type="ECO:0000259" key="11">
    <source>
        <dbReference type="Pfam" id="PF10444"/>
    </source>
</evidence>
<organism evidence="12 13">
    <name type="scientific">Kwoniella shivajii</name>
    <dbReference type="NCBI Taxonomy" id="564305"/>
    <lineage>
        <taxon>Eukaryota</taxon>
        <taxon>Fungi</taxon>
        <taxon>Dikarya</taxon>
        <taxon>Basidiomycota</taxon>
        <taxon>Agaricomycotina</taxon>
        <taxon>Tremellomycetes</taxon>
        <taxon>Tremellales</taxon>
        <taxon>Cryptococcaceae</taxon>
        <taxon>Kwoniella</taxon>
    </lineage>
</organism>
<dbReference type="InterPro" id="IPR018867">
    <property type="entry name" value="Cell_div_borealin"/>
</dbReference>
<feature type="region of interest" description="Disordered" evidence="10">
    <location>
        <begin position="107"/>
        <end position="324"/>
    </location>
</feature>
<dbReference type="GeneID" id="87956800"/>
<evidence type="ECO:0000256" key="5">
    <source>
        <dbReference type="ARBA" id="ARBA00022618"/>
    </source>
</evidence>
<evidence type="ECO:0000256" key="3">
    <source>
        <dbReference type="ARBA" id="ARBA00009914"/>
    </source>
</evidence>
<keyword evidence="6" id="KW-0498">Mitosis</keyword>
<protein>
    <recommendedName>
        <fullName evidence="11">Borealin N-terminal domain-containing protein</fullName>
    </recommendedName>
</protein>
<evidence type="ECO:0000256" key="2">
    <source>
        <dbReference type="ARBA" id="ARBA00004584"/>
    </source>
</evidence>
<feature type="domain" description="Borealin N-terminal" evidence="11">
    <location>
        <begin position="34"/>
        <end position="90"/>
    </location>
</feature>
<dbReference type="InterPro" id="IPR018851">
    <property type="entry name" value="Borealin_N"/>
</dbReference>
<evidence type="ECO:0000256" key="1">
    <source>
        <dbReference type="ARBA" id="ARBA00004123"/>
    </source>
</evidence>
<keyword evidence="4" id="KW-0158">Chromosome</keyword>
<feature type="region of interest" description="Disordered" evidence="10">
    <location>
        <begin position="1"/>
        <end position="27"/>
    </location>
</feature>
<dbReference type="EMBL" id="CP141886">
    <property type="protein sequence ID" value="WRT67697.1"/>
    <property type="molecule type" value="Genomic_DNA"/>
</dbReference>
<gene>
    <name evidence="12" type="ORF">IL334_004669</name>
</gene>
<dbReference type="Pfam" id="PF10444">
    <property type="entry name" value="Nbl1_Borealin_N"/>
    <property type="match status" value="1"/>
</dbReference>
<feature type="compositionally biased region" description="Acidic residues" evidence="10">
    <location>
        <begin position="253"/>
        <end position="269"/>
    </location>
</feature>
<sequence>MASTKTRRPAPQGVMMSTPPPQSRNNKSMYSEIEKQGLLANFDIEVADKTLFFRSILSRTLASFRMREESEILSIPRELRGMTLGELEDKWGGGWAGTLQKIRRESFEKKEKVREDIQEKEREEVVKGKRKRNGTTTADNSPERGGKNPRRDAPTPSSTRRAAPSSATRSKAPTSAAKKSKPAAPSSSSSSKGPSTLPQNHIFNPSLPPTPFFSNKSRPPTSPLSQPSMRNQFTSPSRTSASDSDDDSNHQSDDDDASGDSDELPDPELLEAQLLAKTPHSKSSSNSNKSKKKRGPSLIFRQSINPNAMPIPQVTQKDSDEPLSNVELSDGRIISFNPFSLTPGRVERELEEGGVSKEEQKKVQEKVHEEVVKNLRERMERWKV</sequence>
<dbReference type="PANTHER" id="PTHR16040">
    <property type="entry name" value="AUSTRALIN, ISOFORM A-RELATED"/>
    <property type="match status" value="1"/>
</dbReference>